<reference evidence="13" key="1">
    <citation type="journal article" date="2019" name="Int. J. Syst. Evol. Microbiol.">
        <title>The Global Catalogue of Microorganisms (GCM) 10K type strain sequencing project: providing services to taxonomists for standard genome sequencing and annotation.</title>
        <authorList>
            <consortium name="The Broad Institute Genomics Platform"/>
            <consortium name="The Broad Institute Genome Sequencing Center for Infectious Disease"/>
            <person name="Wu L."/>
            <person name="Ma J."/>
        </authorList>
    </citation>
    <scope>NUCLEOTIDE SEQUENCE [LARGE SCALE GENOMIC DNA]</scope>
    <source>
        <strain evidence="13">CCUG 59778</strain>
    </source>
</reference>
<dbReference type="PANTHER" id="PTHR32309">
    <property type="entry name" value="TYROSINE-PROTEIN KINASE"/>
    <property type="match status" value="1"/>
</dbReference>
<keyword evidence="6" id="KW-0067">ATP-binding</keyword>
<evidence type="ECO:0000256" key="2">
    <source>
        <dbReference type="ARBA" id="ARBA00006683"/>
    </source>
</evidence>
<feature type="region of interest" description="Disordered" evidence="9">
    <location>
        <begin position="446"/>
        <end position="473"/>
    </location>
</feature>
<dbReference type="GO" id="GO:0004715">
    <property type="term" value="F:non-membrane spanning protein tyrosine kinase activity"/>
    <property type="evidence" value="ECO:0007669"/>
    <property type="project" value="UniProtKB-EC"/>
</dbReference>
<evidence type="ECO:0000313" key="13">
    <source>
        <dbReference type="Proteomes" id="UP001596157"/>
    </source>
</evidence>
<dbReference type="CDD" id="cd05387">
    <property type="entry name" value="BY-kinase"/>
    <property type="match status" value="1"/>
</dbReference>
<protein>
    <submittedName>
        <fullName evidence="12">Polysaccharide biosynthesis tyrosine autokinase</fullName>
        <ecNumber evidence="12">2.7.10.2</ecNumber>
    </submittedName>
</protein>
<dbReference type="Pfam" id="PF02706">
    <property type="entry name" value="Wzz"/>
    <property type="match status" value="1"/>
</dbReference>
<dbReference type="PANTHER" id="PTHR32309:SF13">
    <property type="entry name" value="FERRIC ENTEROBACTIN TRANSPORT PROTEIN FEPE"/>
    <property type="match status" value="1"/>
</dbReference>
<dbReference type="Pfam" id="PF09140">
    <property type="entry name" value="MipZ"/>
    <property type="match status" value="1"/>
</dbReference>
<keyword evidence="8 10" id="KW-0472">Membrane</keyword>
<evidence type="ECO:0000256" key="5">
    <source>
        <dbReference type="ARBA" id="ARBA00022741"/>
    </source>
</evidence>
<dbReference type="InterPro" id="IPR003856">
    <property type="entry name" value="LPS_length_determ_N"/>
</dbReference>
<feature type="compositionally biased region" description="Basic and acidic residues" evidence="9">
    <location>
        <begin position="459"/>
        <end position="473"/>
    </location>
</feature>
<evidence type="ECO:0000259" key="11">
    <source>
        <dbReference type="Pfam" id="PF02706"/>
    </source>
</evidence>
<evidence type="ECO:0000256" key="3">
    <source>
        <dbReference type="ARBA" id="ARBA00022475"/>
    </source>
</evidence>
<dbReference type="InterPro" id="IPR050445">
    <property type="entry name" value="Bact_polysacc_biosynth/exp"/>
</dbReference>
<name>A0ABW0EKW3_9PSEU</name>
<comment type="caution">
    <text evidence="12">The sequence shown here is derived from an EMBL/GenBank/DDBJ whole genome shotgun (WGS) entry which is preliminary data.</text>
</comment>
<dbReference type="EC" id="2.7.10.2" evidence="12"/>
<feature type="domain" description="Polysaccharide chain length determinant N-terminal" evidence="11">
    <location>
        <begin position="2"/>
        <end position="85"/>
    </location>
</feature>
<dbReference type="Proteomes" id="UP001596157">
    <property type="component" value="Unassembled WGS sequence"/>
</dbReference>
<comment type="similarity">
    <text evidence="2">Belongs to the CpsC/CapA family.</text>
</comment>
<evidence type="ECO:0000256" key="10">
    <source>
        <dbReference type="SAM" id="Phobius"/>
    </source>
</evidence>
<evidence type="ECO:0000256" key="9">
    <source>
        <dbReference type="SAM" id="MobiDB-lite"/>
    </source>
</evidence>
<gene>
    <name evidence="12" type="ORF">ACFPM7_05980</name>
</gene>
<dbReference type="InterPro" id="IPR027417">
    <property type="entry name" value="P-loop_NTPase"/>
</dbReference>
<dbReference type="InterPro" id="IPR005702">
    <property type="entry name" value="Wzc-like_C"/>
</dbReference>
<evidence type="ECO:0000256" key="7">
    <source>
        <dbReference type="ARBA" id="ARBA00022989"/>
    </source>
</evidence>
<dbReference type="EMBL" id="JBHSKF010000002">
    <property type="protein sequence ID" value="MFC5286594.1"/>
    <property type="molecule type" value="Genomic_DNA"/>
</dbReference>
<keyword evidence="3" id="KW-1003">Cell membrane</keyword>
<accession>A0ABW0EKW3</accession>
<dbReference type="NCBIfam" id="TIGR01007">
    <property type="entry name" value="eps_fam"/>
    <property type="match status" value="1"/>
</dbReference>
<feature type="transmembrane region" description="Helical" evidence="10">
    <location>
        <begin position="169"/>
        <end position="189"/>
    </location>
</feature>
<keyword evidence="5" id="KW-0547">Nucleotide-binding</keyword>
<dbReference type="Gene3D" id="3.40.50.300">
    <property type="entry name" value="P-loop containing nucleotide triphosphate hydrolases"/>
    <property type="match status" value="1"/>
</dbReference>
<evidence type="ECO:0000256" key="1">
    <source>
        <dbReference type="ARBA" id="ARBA00004651"/>
    </source>
</evidence>
<comment type="subcellular location">
    <subcellularLocation>
        <location evidence="1">Cell membrane</location>
        <topology evidence="1">Multi-pass membrane protein</topology>
    </subcellularLocation>
</comment>
<keyword evidence="7 10" id="KW-1133">Transmembrane helix</keyword>
<keyword evidence="13" id="KW-1185">Reference proteome</keyword>
<proteinExistence type="inferred from homology"/>
<evidence type="ECO:0000256" key="6">
    <source>
        <dbReference type="ARBA" id="ARBA00022840"/>
    </source>
</evidence>
<evidence type="ECO:0000256" key="4">
    <source>
        <dbReference type="ARBA" id="ARBA00022692"/>
    </source>
</evidence>
<organism evidence="12 13">
    <name type="scientific">Actinokineospora guangxiensis</name>
    <dbReference type="NCBI Taxonomy" id="1490288"/>
    <lineage>
        <taxon>Bacteria</taxon>
        <taxon>Bacillati</taxon>
        <taxon>Actinomycetota</taxon>
        <taxon>Actinomycetes</taxon>
        <taxon>Pseudonocardiales</taxon>
        <taxon>Pseudonocardiaceae</taxon>
        <taxon>Actinokineospora</taxon>
    </lineage>
</organism>
<feature type="transmembrane region" description="Helical" evidence="10">
    <location>
        <begin position="12"/>
        <end position="32"/>
    </location>
</feature>
<evidence type="ECO:0000256" key="8">
    <source>
        <dbReference type="ARBA" id="ARBA00023136"/>
    </source>
</evidence>
<keyword evidence="4 10" id="KW-0812">Transmembrane</keyword>
<dbReference type="SUPFAM" id="SSF52540">
    <property type="entry name" value="P-loop containing nucleoside triphosphate hydrolases"/>
    <property type="match status" value="1"/>
</dbReference>
<dbReference type="InterPro" id="IPR015223">
    <property type="entry name" value="MipZ"/>
</dbReference>
<sequence>MEYLRALRARWRWVLGGVALGLAVAVALILLVKPQYQARTQLFVTTPAAEGTELLSASSFSQQRVKSYAQLATTPKVLDPVVRELGLPVDATELAERVSVAAPLDTVLVDITVLDTEPARAAAIADALGRSFVAVVDQLERTGDAPSPVRISTVRDAAVPTEPVRPVPVLYLGVGLLLGLLLGGATAAARHRLDTVVRTEAQVAALVPAPLLGEIPFDKVAAAEPVLVRRHQGARAEAVRSLRTNLQFVGAVSEVDSVVITSSVPGEGKSTTAVNLALACADTGQSVCVVDADLRRSRIAHYLGLVDIVGLTTVLLGRIGLDDALQRWGGGNLHVLTAGEAPPNPSELLATEAMADVLAALRERFDLVIIDTPPLVPVTDGALLAAKTAGALVVVGAGRVRAEDLRRCLRALDNSGARALGAVFNLVPHRGRTASTLYYATDSRPARPLASVGSSPADDGARGLPEDHQVRGE</sequence>
<evidence type="ECO:0000313" key="12">
    <source>
        <dbReference type="EMBL" id="MFC5286594.1"/>
    </source>
</evidence>
<keyword evidence="12" id="KW-0808">Transferase</keyword>
<dbReference type="RefSeq" id="WP_378244671.1">
    <property type="nucleotide sequence ID" value="NZ_JBHSKF010000002.1"/>
</dbReference>